<dbReference type="PROSITE" id="PS01257">
    <property type="entry name" value="RIBOSOMAL_L10E"/>
    <property type="match status" value="1"/>
</dbReference>
<dbReference type="PANTHER" id="PTHR11726">
    <property type="entry name" value="60S RIBOSOMAL PROTEIN L10"/>
    <property type="match status" value="1"/>
</dbReference>
<name>A0A833DTV0_9CREN</name>
<dbReference type="NCBIfam" id="NF003239">
    <property type="entry name" value="PRK04199.1-4"/>
    <property type="match status" value="1"/>
</dbReference>
<dbReference type="Proteomes" id="UP000605805">
    <property type="component" value="Unassembled WGS sequence"/>
</dbReference>
<dbReference type="GO" id="GO:0003735">
    <property type="term" value="F:structural constituent of ribosome"/>
    <property type="evidence" value="ECO:0007669"/>
    <property type="project" value="InterPro"/>
</dbReference>
<keyword evidence="2 4" id="KW-0689">Ribosomal protein</keyword>
<dbReference type="GO" id="GO:0005840">
    <property type="term" value="C:ribosome"/>
    <property type="evidence" value="ECO:0007669"/>
    <property type="project" value="UniProtKB-KW"/>
</dbReference>
<dbReference type="Gene3D" id="3.90.1170.10">
    <property type="entry name" value="Ribosomal protein L10e/L16"/>
    <property type="match status" value="1"/>
</dbReference>
<dbReference type="AlphaFoldDB" id="A0A833DTV0"/>
<dbReference type="CDD" id="cd01433">
    <property type="entry name" value="Ribosomal_L16_L10e"/>
    <property type="match status" value="1"/>
</dbReference>
<dbReference type="NCBIfam" id="NF003236">
    <property type="entry name" value="PRK04199.1-1"/>
    <property type="match status" value="1"/>
</dbReference>
<protein>
    <recommendedName>
        <fullName evidence="4">Large ribosomal subunit protein uL16</fullName>
    </recommendedName>
</protein>
<dbReference type="GO" id="GO:0006412">
    <property type="term" value="P:translation"/>
    <property type="evidence" value="ECO:0007669"/>
    <property type="project" value="UniProtKB-UniRule"/>
</dbReference>
<dbReference type="EMBL" id="DQTV01000081">
    <property type="protein sequence ID" value="HIP57305.1"/>
    <property type="molecule type" value="Genomic_DNA"/>
</dbReference>
<reference evidence="5" key="1">
    <citation type="journal article" date="2020" name="ISME J.">
        <title>Gammaproteobacteria mediating utilization of methyl-, sulfur- and petroleum organic compounds in deep ocean hydrothermal plumes.</title>
        <authorList>
            <person name="Zhou Z."/>
            <person name="Liu Y."/>
            <person name="Pan J."/>
            <person name="Cron B.R."/>
            <person name="Toner B.M."/>
            <person name="Anantharaman K."/>
            <person name="Breier J.A."/>
            <person name="Dick G.J."/>
            <person name="Li M."/>
        </authorList>
    </citation>
    <scope>NUCLEOTIDE SEQUENCE</scope>
    <source>
        <strain evidence="5">SZUA-1435</strain>
    </source>
</reference>
<dbReference type="SUPFAM" id="SSF54686">
    <property type="entry name" value="Ribosomal protein L16p/L10e"/>
    <property type="match status" value="1"/>
</dbReference>
<evidence type="ECO:0000256" key="1">
    <source>
        <dbReference type="ARBA" id="ARBA00008931"/>
    </source>
</evidence>
<evidence type="ECO:0000313" key="6">
    <source>
        <dbReference type="Proteomes" id="UP000605805"/>
    </source>
</evidence>
<keyword evidence="3 4" id="KW-0687">Ribonucleoprotein</keyword>
<organism evidence="5 6">
    <name type="scientific">Ignisphaera aggregans</name>
    <dbReference type="NCBI Taxonomy" id="334771"/>
    <lineage>
        <taxon>Archaea</taxon>
        <taxon>Thermoproteota</taxon>
        <taxon>Thermoprotei</taxon>
        <taxon>Desulfurococcales</taxon>
        <taxon>Desulfurococcaceae</taxon>
        <taxon>Ignisphaera</taxon>
    </lineage>
</organism>
<dbReference type="GO" id="GO:1990904">
    <property type="term" value="C:ribonucleoprotein complex"/>
    <property type="evidence" value="ECO:0007669"/>
    <property type="project" value="UniProtKB-KW"/>
</dbReference>
<sequence>MPLKPAKCYTHQDKPPYTRKEYIHGVPPPKIAKYVMGNPHIQAEIVGLLVALEKGVVRHNALEAARVMAHKYLSKNVGDQNYLLIVRTYPHHVLREHKMMAFAGADRLQEGMRLAFGKPVGTAARVDQGTEIIEVRTFAKFIDHVKEALRRAASKLPVKCRIEIRDLVKTKAS</sequence>
<dbReference type="InterPro" id="IPR018255">
    <property type="entry name" value="Ribosomal_uL16_CS_euk_arc"/>
</dbReference>
<accession>A0A833DTV0</accession>
<evidence type="ECO:0000256" key="2">
    <source>
        <dbReference type="ARBA" id="ARBA00022980"/>
    </source>
</evidence>
<comment type="caution">
    <text evidence="5">The sequence shown here is derived from an EMBL/GenBank/DDBJ whole genome shotgun (WGS) entry which is preliminary data.</text>
</comment>
<dbReference type="InterPro" id="IPR001197">
    <property type="entry name" value="Ribosomal_uL16_euk_arch"/>
</dbReference>
<evidence type="ECO:0000313" key="5">
    <source>
        <dbReference type="EMBL" id="HIP57305.1"/>
    </source>
</evidence>
<dbReference type="HAMAP" id="MF_00448">
    <property type="entry name" value="Ribosomal_uL16_arch"/>
    <property type="match status" value="1"/>
</dbReference>
<dbReference type="InterPro" id="IPR016180">
    <property type="entry name" value="Ribosomal_uL16_dom"/>
</dbReference>
<gene>
    <name evidence="4" type="primary">rpl10e</name>
    <name evidence="5" type="ORF">EYH02_04475</name>
</gene>
<dbReference type="Pfam" id="PF00252">
    <property type="entry name" value="Ribosomal_L16"/>
    <property type="match status" value="1"/>
</dbReference>
<comment type="similarity">
    <text evidence="1 4">Belongs to the universal ribosomal protein uL16 family.</text>
</comment>
<proteinExistence type="inferred from homology"/>
<evidence type="ECO:0000256" key="4">
    <source>
        <dbReference type="HAMAP-Rule" id="MF_00448"/>
    </source>
</evidence>
<dbReference type="InterPro" id="IPR036920">
    <property type="entry name" value="Ribosomal_uL16_sf"/>
</dbReference>
<dbReference type="InterPro" id="IPR022981">
    <property type="entry name" value="Ribosomal_uL16_arc"/>
</dbReference>
<dbReference type="PIRSF" id="PIRSF005590">
    <property type="entry name" value="Ribosomal_L10"/>
    <property type="match status" value="1"/>
</dbReference>
<dbReference type="InterPro" id="IPR047873">
    <property type="entry name" value="Ribosomal_uL16"/>
</dbReference>
<evidence type="ECO:0000256" key="3">
    <source>
        <dbReference type="ARBA" id="ARBA00023274"/>
    </source>
</evidence>